<accession>A0A6I4TCC8</accession>
<proteinExistence type="predicted"/>
<keyword evidence="3" id="KW-1185">Reference proteome</keyword>
<dbReference type="InterPro" id="IPR018060">
    <property type="entry name" value="HTH_AraC"/>
</dbReference>
<dbReference type="EMBL" id="WTZA01000001">
    <property type="protein sequence ID" value="MXO75199.1"/>
    <property type="molecule type" value="Genomic_DNA"/>
</dbReference>
<feature type="domain" description="HTH araC/xylS-type" evidence="1">
    <location>
        <begin position="194"/>
        <end position="295"/>
    </location>
</feature>
<protein>
    <submittedName>
        <fullName evidence="2">Helix-turn-helix domain-containing protein</fullName>
    </submittedName>
</protein>
<gene>
    <name evidence="2" type="ORF">GRI40_08215</name>
</gene>
<dbReference type="OrthoDB" id="2559672at2"/>
<dbReference type="PROSITE" id="PS01124">
    <property type="entry name" value="HTH_ARAC_FAMILY_2"/>
    <property type="match status" value="1"/>
</dbReference>
<reference evidence="2 3" key="1">
    <citation type="submission" date="2019-12" db="EMBL/GenBank/DDBJ databases">
        <title>Genomic-based taxomic classification of the family Erythrobacteraceae.</title>
        <authorList>
            <person name="Xu L."/>
        </authorList>
    </citation>
    <scope>NUCLEOTIDE SEQUENCE [LARGE SCALE GENOMIC DNA]</scope>
    <source>
        <strain evidence="2 3">100921-2</strain>
    </source>
</reference>
<evidence type="ECO:0000259" key="1">
    <source>
        <dbReference type="PROSITE" id="PS01124"/>
    </source>
</evidence>
<dbReference type="Pfam" id="PF12833">
    <property type="entry name" value="HTH_18"/>
    <property type="match status" value="1"/>
</dbReference>
<dbReference type="Gene3D" id="1.10.10.60">
    <property type="entry name" value="Homeodomain-like"/>
    <property type="match status" value="1"/>
</dbReference>
<dbReference type="Proteomes" id="UP000439522">
    <property type="component" value="Unassembled WGS sequence"/>
</dbReference>
<dbReference type="GO" id="GO:0003700">
    <property type="term" value="F:DNA-binding transcription factor activity"/>
    <property type="evidence" value="ECO:0007669"/>
    <property type="project" value="InterPro"/>
</dbReference>
<sequence length="326" mass="36273">MSGAARHYTGQNIQGCRVLRVALAERTAPIKPDADTPRISVRFFRLSEPLRPYFTALYLTEIDAGDGIVDDYLHPEWAALRFAEGPAPIACVGPGEMTPQWPFVAGGPTSKSIRFGVRTSRIWGLGLQPAGWAKFAQGDAHLLANQTVDGSTHPTFALFADILPAIVRCDGTVEDKAAIIDAQLMRHSHRPVPREAEIFACQELLRDPAIGEVSVLQDRLGASIKSLERLCCRYFGFTPKVLLRRQRFLRSLAQHMLDPSLSWIDALDEQYHDQAQFVREFKAFMGITPTAYGKLPHPILRPIMQQRMADQGAAAPIDMPTVARYR</sequence>
<organism evidence="2 3">
    <name type="scientific">Tsuneonella aeria</name>
    <dbReference type="NCBI Taxonomy" id="1837929"/>
    <lineage>
        <taxon>Bacteria</taxon>
        <taxon>Pseudomonadati</taxon>
        <taxon>Pseudomonadota</taxon>
        <taxon>Alphaproteobacteria</taxon>
        <taxon>Sphingomonadales</taxon>
        <taxon>Erythrobacteraceae</taxon>
        <taxon>Tsuneonella</taxon>
    </lineage>
</organism>
<dbReference type="AlphaFoldDB" id="A0A6I4TCC8"/>
<evidence type="ECO:0000313" key="2">
    <source>
        <dbReference type="EMBL" id="MXO75199.1"/>
    </source>
</evidence>
<dbReference type="GO" id="GO:0043565">
    <property type="term" value="F:sequence-specific DNA binding"/>
    <property type="evidence" value="ECO:0007669"/>
    <property type="project" value="InterPro"/>
</dbReference>
<comment type="caution">
    <text evidence="2">The sequence shown here is derived from an EMBL/GenBank/DDBJ whole genome shotgun (WGS) entry which is preliminary data.</text>
</comment>
<dbReference type="RefSeq" id="WP_160610870.1">
    <property type="nucleotide sequence ID" value="NZ_WTZA01000001.1"/>
</dbReference>
<name>A0A6I4TCC8_9SPHN</name>
<evidence type="ECO:0000313" key="3">
    <source>
        <dbReference type="Proteomes" id="UP000439522"/>
    </source>
</evidence>